<dbReference type="InterPro" id="IPR018951">
    <property type="entry name" value="Fumarase_C_C"/>
</dbReference>
<evidence type="ECO:0000256" key="3">
    <source>
        <dbReference type="ARBA" id="ARBA00022532"/>
    </source>
</evidence>
<dbReference type="Proteomes" id="UP001500962">
    <property type="component" value="Unassembled WGS sequence"/>
</dbReference>
<feature type="binding site" evidence="5">
    <location>
        <begin position="156"/>
        <end position="158"/>
    </location>
    <ligand>
        <name>substrate</name>
    </ligand>
</feature>
<dbReference type="InterPro" id="IPR022761">
    <property type="entry name" value="Fumarate_lyase_N"/>
</dbReference>
<comment type="subcellular location">
    <subcellularLocation>
        <location evidence="5">Cytoplasm</location>
    </subcellularLocation>
</comment>
<dbReference type="InterPro" id="IPR005677">
    <property type="entry name" value="Fum_hydII"/>
</dbReference>
<feature type="domain" description="Fumarate lyase N-terminal" evidence="7">
    <location>
        <begin position="30"/>
        <end position="359"/>
    </location>
</feature>
<dbReference type="GO" id="GO:0006099">
    <property type="term" value="P:tricarboxylic acid cycle"/>
    <property type="evidence" value="ECO:0007669"/>
    <property type="project" value="UniProtKB-UniRule"/>
</dbReference>
<keyword evidence="2 5" id="KW-0963">Cytoplasm</keyword>
<evidence type="ECO:0000259" key="8">
    <source>
        <dbReference type="Pfam" id="PF10415"/>
    </source>
</evidence>
<sequence length="486" mass="52125">MPPVPVSFIHPGAKRTYMSDDYRTESDSLGEMAVPAEAYWGAQTQRAVENFPISGITFDRRFIRALGTVKKAAAQANRELGLVDEDTADAIIDAADEVINGEHDSQFPVDVFQTGSGTSTNMNANEVIANRASEIQGAEVGSNTVHPNDDVNFGQSSNDVIPTAMHVATLEAIQRDLVPALETLRASLGEKEAEFDTVVKTGRTHLQDATPVRLGQEFGGYRTQIDKGISRVSRTTRNLSELALGGTAVGTGLNTHPEFPELAADYISSETGLPFEEATDHFEAQAAHDAMAETHSALRTVSGSMHKIANDLRLLASGPRNGIGEIDQPENQPGSSIMPGKINPVVAEAVNQTHVQVVGNDAAVATGAENGQIDLNLYKPVIAYNTLQSIELLANASEAFAEKFVDNLEANRERCEEQVERSMALATALNAHIGYDDASTVAKEALKQEKTVREVVVDEGYLDEGEAAEVLDAGAMTERGIPGREE</sequence>
<comment type="similarity">
    <text evidence="1 5">Belongs to the class-II fumarase/aspartase family. Fumarase subfamily.</text>
</comment>
<feature type="site" description="Important for catalytic activity" evidence="5">
    <location>
        <position position="348"/>
    </location>
</feature>
<dbReference type="PRINTS" id="PR00145">
    <property type="entry name" value="ARGSUCLYASE"/>
</dbReference>
<dbReference type="PRINTS" id="PR00149">
    <property type="entry name" value="FUMRATELYASE"/>
</dbReference>
<dbReference type="InterPro" id="IPR024083">
    <property type="entry name" value="Fumarase/histidase_N"/>
</dbReference>
<dbReference type="Pfam" id="PF10415">
    <property type="entry name" value="FumaraseC_C"/>
    <property type="match status" value="1"/>
</dbReference>
<comment type="function">
    <text evidence="5">Involved in the TCA cycle. Catalyzes the stereospecific interconversion of fumarate to L-malate.</text>
</comment>
<feature type="coiled-coil region" evidence="6">
    <location>
        <begin position="398"/>
        <end position="425"/>
    </location>
</feature>
<keyword evidence="4 5" id="KW-0456">Lyase</keyword>
<dbReference type="FunFam" id="1.20.200.10:FF:000001">
    <property type="entry name" value="Fumarate hydratase, mitochondrial"/>
    <property type="match status" value="1"/>
</dbReference>
<evidence type="ECO:0000256" key="1">
    <source>
        <dbReference type="ARBA" id="ARBA00009084"/>
    </source>
</evidence>
<protein>
    <recommendedName>
        <fullName evidence="5">Fumarate hydratase class II</fullName>
        <shortName evidence="5">Fumarase C</shortName>
        <ecNumber evidence="5">4.2.1.2</ecNumber>
    </recommendedName>
    <alternativeName>
        <fullName evidence="5">Aerobic fumarase</fullName>
    </alternativeName>
    <alternativeName>
        <fullName evidence="5">Iron-independent fumarase</fullName>
    </alternativeName>
</protein>
<dbReference type="Gene3D" id="1.20.200.10">
    <property type="entry name" value="Fumarase/aspartase (Central domain)"/>
    <property type="match status" value="1"/>
</dbReference>
<dbReference type="GO" id="GO:0006106">
    <property type="term" value="P:fumarate metabolic process"/>
    <property type="evidence" value="ECO:0007669"/>
    <property type="project" value="InterPro"/>
</dbReference>
<feature type="domain" description="Fumarase C C-terminal" evidence="8">
    <location>
        <begin position="425"/>
        <end position="477"/>
    </location>
</feature>
<reference evidence="9" key="2">
    <citation type="submission" date="2023-12" db="EMBL/GenBank/DDBJ databases">
        <authorList>
            <person name="Sun Q."/>
            <person name="Inoue M."/>
        </authorList>
    </citation>
    <scope>NUCLEOTIDE SEQUENCE</scope>
    <source>
        <strain evidence="9">JCM 12289</strain>
    </source>
</reference>
<evidence type="ECO:0000256" key="5">
    <source>
        <dbReference type="HAMAP-Rule" id="MF_00743"/>
    </source>
</evidence>
<comment type="subunit">
    <text evidence="5">Homotetramer.</text>
</comment>
<dbReference type="FunFam" id="1.10.40.30:FF:000002">
    <property type="entry name" value="Fumarate hydratase class II"/>
    <property type="match status" value="1"/>
</dbReference>
<feature type="active site" evidence="5">
    <location>
        <position position="335"/>
    </location>
</feature>
<comment type="miscellaneous">
    <text evidence="5">There are 2 substrate-binding sites: the catalytic A site, and the non-catalytic B site that may play a role in the transfer of substrate or product between the active site and the solvent. Alternatively, the B site may bind allosteric effectors.</text>
</comment>
<feature type="active site" description="Proton donor/acceptor" evidence="5">
    <location>
        <position position="205"/>
    </location>
</feature>
<evidence type="ECO:0000256" key="4">
    <source>
        <dbReference type="ARBA" id="ARBA00023239"/>
    </source>
</evidence>
<dbReference type="EC" id="4.2.1.2" evidence="5"/>
<dbReference type="PANTHER" id="PTHR11444:SF22">
    <property type="entry name" value="FUMARATE HYDRATASE CLASS II"/>
    <property type="match status" value="1"/>
</dbReference>
<dbReference type="Gene3D" id="1.10.275.10">
    <property type="entry name" value="Fumarase/aspartase (N-terminal domain)"/>
    <property type="match status" value="1"/>
</dbReference>
<dbReference type="InterPro" id="IPR000362">
    <property type="entry name" value="Fumarate_lyase_fam"/>
</dbReference>
<reference evidence="9" key="1">
    <citation type="journal article" date="2014" name="Int. J. Syst. Evol. Microbiol.">
        <title>Complete genome sequence of Corynebacterium casei LMG S-19264T (=DSM 44701T), isolated from a smear-ripened cheese.</title>
        <authorList>
            <consortium name="US DOE Joint Genome Institute (JGI-PGF)"/>
            <person name="Walter F."/>
            <person name="Albersmeier A."/>
            <person name="Kalinowski J."/>
            <person name="Ruckert C."/>
        </authorList>
    </citation>
    <scope>NUCLEOTIDE SEQUENCE</scope>
    <source>
        <strain evidence="9">JCM 12289</strain>
    </source>
</reference>
<dbReference type="NCBIfam" id="NF008909">
    <property type="entry name" value="PRK12273.1"/>
    <property type="match status" value="1"/>
</dbReference>
<evidence type="ECO:0000313" key="9">
    <source>
        <dbReference type="EMBL" id="GAA0468905.1"/>
    </source>
</evidence>
<dbReference type="FunFam" id="1.10.275.10:FF:000001">
    <property type="entry name" value="Fumarate hydratase, mitochondrial"/>
    <property type="match status" value="1"/>
</dbReference>
<feature type="binding site" evidence="5">
    <location>
        <begin position="116"/>
        <end position="118"/>
    </location>
    <ligand>
        <name>substrate</name>
    </ligand>
</feature>
<comment type="caution">
    <text evidence="9">The sequence shown here is derived from an EMBL/GenBank/DDBJ whole genome shotgun (WGS) entry which is preliminary data.</text>
</comment>
<keyword evidence="3 5" id="KW-0816">Tricarboxylic acid cycle</keyword>
<dbReference type="Gene3D" id="1.10.40.30">
    <property type="entry name" value="Fumarase/aspartase (C-terminal domain)"/>
    <property type="match status" value="1"/>
</dbReference>
<feature type="binding site" evidence="5">
    <location>
        <position position="204"/>
    </location>
    <ligand>
        <name>substrate</name>
    </ligand>
</feature>
<dbReference type="SUPFAM" id="SSF48557">
    <property type="entry name" value="L-aspartase-like"/>
    <property type="match status" value="1"/>
</dbReference>
<organism evidence="9 10">
    <name type="scientific">Halococcus dombrowskii</name>
    <dbReference type="NCBI Taxonomy" id="179637"/>
    <lineage>
        <taxon>Archaea</taxon>
        <taxon>Methanobacteriati</taxon>
        <taxon>Methanobacteriota</taxon>
        <taxon>Stenosarchaea group</taxon>
        <taxon>Halobacteria</taxon>
        <taxon>Halobacteriales</taxon>
        <taxon>Halococcaceae</taxon>
        <taxon>Halococcus</taxon>
    </lineage>
</organism>
<proteinExistence type="inferred from homology"/>
<dbReference type="GO" id="GO:0005737">
    <property type="term" value="C:cytoplasm"/>
    <property type="evidence" value="ECO:0007669"/>
    <property type="project" value="UniProtKB-SubCell"/>
</dbReference>
<dbReference type="GO" id="GO:0004333">
    <property type="term" value="F:fumarate hydratase activity"/>
    <property type="evidence" value="ECO:0007669"/>
    <property type="project" value="UniProtKB-UniRule"/>
</dbReference>
<keyword evidence="6" id="KW-0175">Coiled coil</keyword>
<dbReference type="PANTHER" id="PTHR11444">
    <property type="entry name" value="ASPARTATEAMMONIA/ARGININOSUCCINATE/ADENYLOSUCCINATE LYASE"/>
    <property type="match status" value="1"/>
</dbReference>
<dbReference type="InterPro" id="IPR020557">
    <property type="entry name" value="Fumarate_lyase_CS"/>
</dbReference>
<evidence type="ECO:0000313" key="10">
    <source>
        <dbReference type="Proteomes" id="UP001500962"/>
    </source>
</evidence>
<comment type="pathway">
    <text evidence="5">Carbohydrate metabolism; tricarboxylic acid cycle; (S)-malate from fumarate: step 1/1.</text>
</comment>
<dbReference type="PROSITE" id="PS00163">
    <property type="entry name" value="FUMARATE_LYASES"/>
    <property type="match status" value="1"/>
</dbReference>
<evidence type="ECO:0000256" key="6">
    <source>
        <dbReference type="SAM" id="Coils"/>
    </source>
</evidence>
<dbReference type="HAMAP" id="MF_00743">
    <property type="entry name" value="FumaraseC"/>
    <property type="match status" value="1"/>
</dbReference>
<dbReference type="CDD" id="cd01596">
    <property type="entry name" value="Aspartase_like"/>
    <property type="match status" value="1"/>
</dbReference>
<dbReference type="InterPro" id="IPR008948">
    <property type="entry name" value="L-Aspartase-like"/>
</dbReference>
<feature type="binding site" evidence="5">
    <location>
        <begin position="341"/>
        <end position="343"/>
    </location>
    <ligand>
        <name>substrate</name>
    </ligand>
</feature>
<gene>
    <name evidence="5" type="primary">fumC</name>
    <name evidence="9" type="ORF">GCM10008985_27440</name>
</gene>
<dbReference type="EMBL" id="BAAADN010000043">
    <property type="protein sequence ID" value="GAA0468905.1"/>
    <property type="molecule type" value="Genomic_DNA"/>
</dbReference>
<feature type="binding site" evidence="5">
    <location>
        <position position="336"/>
    </location>
    <ligand>
        <name>substrate</name>
    </ligand>
</feature>
<evidence type="ECO:0000256" key="2">
    <source>
        <dbReference type="ARBA" id="ARBA00022490"/>
    </source>
</evidence>
<dbReference type="AlphaFoldDB" id="A0AAV3SJF3"/>
<evidence type="ECO:0000259" key="7">
    <source>
        <dbReference type="Pfam" id="PF00206"/>
    </source>
</evidence>
<name>A0AAV3SJF3_HALDO</name>
<dbReference type="Pfam" id="PF00206">
    <property type="entry name" value="Lyase_1"/>
    <property type="match status" value="1"/>
</dbReference>
<comment type="catalytic activity">
    <reaction evidence="5">
        <text>(S)-malate = fumarate + H2O</text>
        <dbReference type="Rhea" id="RHEA:12460"/>
        <dbReference type="ChEBI" id="CHEBI:15377"/>
        <dbReference type="ChEBI" id="CHEBI:15589"/>
        <dbReference type="ChEBI" id="CHEBI:29806"/>
        <dbReference type="EC" id="4.2.1.2"/>
    </reaction>
</comment>
<accession>A0AAV3SJF3</accession>
<feature type="binding site" description="in site B" evidence="5">
    <location>
        <begin position="146"/>
        <end position="149"/>
    </location>
    <ligand>
        <name>substrate</name>
    </ligand>
</feature>